<gene>
    <name evidence="2" type="ORF">GXN74_06785</name>
</gene>
<dbReference type="Pfam" id="PF11667">
    <property type="entry name" value="DUF3267"/>
    <property type="match status" value="1"/>
</dbReference>
<keyword evidence="3" id="KW-1185">Reference proteome</keyword>
<reference evidence="2 3" key="1">
    <citation type="submission" date="2020-01" db="EMBL/GenBank/DDBJ databases">
        <title>Anaeroalcalibacter tamaniensis gen. nov., sp. nov., moderately halophilic strictly anaerobic fermenter bacterium from mud volcano of Taman peninsula.</title>
        <authorList>
            <person name="Frolova A."/>
            <person name="Merkel A.Y."/>
            <person name="Slobodkin A.I."/>
        </authorList>
    </citation>
    <scope>NUCLEOTIDE SEQUENCE [LARGE SCALE GENOMIC DNA]</scope>
    <source>
        <strain evidence="2 3">F-3ap</strain>
    </source>
</reference>
<dbReference type="InterPro" id="IPR021683">
    <property type="entry name" value="DUF3267"/>
</dbReference>
<comment type="caution">
    <text evidence="2">The sequence shown here is derived from an EMBL/GenBank/DDBJ whole genome shotgun (WGS) entry which is preliminary data.</text>
</comment>
<feature type="transmembrane region" description="Helical" evidence="1">
    <location>
        <begin position="36"/>
        <end position="58"/>
    </location>
</feature>
<evidence type="ECO:0000256" key="1">
    <source>
        <dbReference type="SAM" id="Phobius"/>
    </source>
</evidence>
<evidence type="ECO:0000313" key="3">
    <source>
        <dbReference type="Proteomes" id="UP000461585"/>
    </source>
</evidence>
<keyword evidence="1" id="KW-1133">Transmembrane helix</keyword>
<name>A0A7X5HVJ5_9FIRM</name>
<accession>A0A7X5HVJ5</accession>
<feature type="transmembrane region" description="Helical" evidence="1">
    <location>
        <begin position="78"/>
        <end position="99"/>
    </location>
</feature>
<evidence type="ECO:0000313" key="2">
    <source>
        <dbReference type="EMBL" id="NDL67446.1"/>
    </source>
</evidence>
<keyword evidence="1" id="KW-0472">Membrane</keyword>
<dbReference type="Proteomes" id="UP000461585">
    <property type="component" value="Unassembled WGS sequence"/>
</dbReference>
<protein>
    <submittedName>
        <fullName evidence="2">DUF3267 domain-containing protein</fullName>
    </submittedName>
</protein>
<dbReference type="RefSeq" id="WP_162370175.1">
    <property type="nucleotide sequence ID" value="NZ_JAAEEH010000015.1"/>
</dbReference>
<dbReference type="EMBL" id="JAAEEH010000015">
    <property type="protein sequence ID" value="NDL67446.1"/>
    <property type="molecule type" value="Genomic_DNA"/>
</dbReference>
<organism evidence="2 3">
    <name type="scientific">Anaerotalea alkaliphila</name>
    <dbReference type="NCBI Taxonomy" id="2662126"/>
    <lineage>
        <taxon>Bacteria</taxon>
        <taxon>Bacillati</taxon>
        <taxon>Bacillota</taxon>
        <taxon>Clostridia</taxon>
        <taxon>Eubacteriales</taxon>
        <taxon>Anaerotalea</taxon>
    </lineage>
</organism>
<feature type="transmembrane region" description="Helical" evidence="1">
    <location>
        <begin position="161"/>
        <end position="182"/>
    </location>
</feature>
<keyword evidence="1" id="KW-0812">Transmembrane</keyword>
<sequence>MKLRRKMPKFNQELHAELLETGWVLLKEPRHLAGSILMSVPLMFFAVLLSLGAVNGFSSVSFEEFGFTTDAFSIRVDLGVVFLLLLFTVLHESIHLVFIPGFLRSDRTYVGITWFGGFVVTEEVISRRRYLVVSAAPFVLLSILLPLLLGAFGVLMPAVKFLVLLNAMASSVDLLNLLLAVLQVPKEGALRNNGPKTYWKNTTKERKTNGLF</sequence>
<proteinExistence type="predicted"/>
<dbReference type="AlphaFoldDB" id="A0A7X5HVJ5"/>
<feature type="transmembrane region" description="Helical" evidence="1">
    <location>
        <begin position="130"/>
        <end position="155"/>
    </location>
</feature>